<evidence type="ECO:0000313" key="2">
    <source>
        <dbReference type="EMBL" id="EDL80136.1"/>
    </source>
</evidence>
<evidence type="ECO:0000313" key="3">
    <source>
        <dbReference type="Proteomes" id="UP000234681"/>
    </source>
</evidence>
<protein>
    <submittedName>
        <fullName evidence="2">RCG26801</fullName>
    </submittedName>
</protein>
<evidence type="ECO:0000256" key="1">
    <source>
        <dbReference type="SAM" id="MobiDB-lite"/>
    </source>
</evidence>
<accession>A6HQ35</accession>
<gene>
    <name evidence="2" type="ORF">rCG_26801</name>
</gene>
<reference evidence="3" key="1">
    <citation type="submission" date="2005-09" db="EMBL/GenBank/DDBJ databases">
        <authorList>
            <person name="Mural R.J."/>
            <person name="Li P.W."/>
            <person name="Adams M.D."/>
            <person name="Amanatides P.G."/>
            <person name="Baden-Tillson H."/>
            <person name="Barnstead M."/>
            <person name="Chin S.H."/>
            <person name="Dew I."/>
            <person name="Evans C.A."/>
            <person name="Ferriera S."/>
            <person name="Flanigan M."/>
            <person name="Fosler C."/>
            <person name="Glodek A."/>
            <person name="Gu Z."/>
            <person name="Holt R.A."/>
            <person name="Jennings D."/>
            <person name="Kraft C.L."/>
            <person name="Lu F."/>
            <person name="Nguyen T."/>
            <person name="Nusskern D.R."/>
            <person name="Pfannkoch C.M."/>
            <person name="Sitter C."/>
            <person name="Sutton G.G."/>
            <person name="Venter J.C."/>
            <person name="Wang Z."/>
            <person name="Woodage T."/>
            <person name="Zheng X.H."/>
            <person name="Zhong F."/>
        </authorList>
    </citation>
    <scope>NUCLEOTIDE SEQUENCE [LARGE SCALE GENOMIC DNA]</scope>
    <source>
        <strain>BN</strain>
        <strain evidence="3">Sprague-Dawley</strain>
    </source>
</reference>
<sequence>MTQLIENDTDTEKSGRAPSSTPTCCLLIEAGRPVKGFHQE</sequence>
<proteinExistence type="predicted"/>
<organism evidence="2 3">
    <name type="scientific">Rattus norvegicus</name>
    <name type="common">Rat</name>
    <dbReference type="NCBI Taxonomy" id="10116"/>
    <lineage>
        <taxon>Eukaryota</taxon>
        <taxon>Metazoa</taxon>
        <taxon>Chordata</taxon>
        <taxon>Craniata</taxon>
        <taxon>Vertebrata</taxon>
        <taxon>Euteleostomi</taxon>
        <taxon>Mammalia</taxon>
        <taxon>Eutheria</taxon>
        <taxon>Euarchontoglires</taxon>
        <taxon>Glires</taxon>
        <taxon>Rodentia</taxon>
        <taxon>Myomorpha</taxon>
        <taxon>Muroidea</taxon>
        <taxon>Muridae</taxon>
        <taxon>Murinae</taxon>
        <taxon>Rattus</taxon>
    </lineage>
</organism>
<dbReference type="Proteomes" id="UP000234681">
    <property type="component" value="Chromosome 3"/>
</dbReference>
<name>A6HQ35_RAT</name>
<feature type="region of interest" description="Disordered" evidence="1">
    <location>
        <begin position="1"/>
        <end position="23"/>
    </location>
</feature>
<dbReference type="AlphaFoldDB" id="A6HQ35"/>
<dbReference type="EMBL" id="CH473949">
    <property type="protein sequence ID" value="EDL80136.1"/>
    <property type="molecule type" value="Genomic_DNA"/>
</dbReference>